<feature type="region of interest" description="Disordered" evidence="1">
    <location>
        <begin position="50"/>
        <end position="113"/>
    </location>
</feature>
<accession>A0A0E0D1B4</accession>
<protein>
    <submittedName>
        <fullName evidence="2">Uncharacterized protein</fullName>
    </submittedName>
</protein>
<name>A0A0E0D1B4_9ORYZ</name>
<evidence type="ECO:0000256" key="1">
    <source>
        <dbReference type="SAM" id="MobiDB-lite"/>
    </source>
</evidence>
<feature type="compositionally biased region" description="Basic and acidic residues" evidence="1">
    <location>
        <begin position="1"/>
        <end position="10"/>
    </location>
</feature>
<sequence length="172" mass="18596">MEDAGAREGRGGGVPAPYASDQRRVVDDPCVASYHANFACPSASIFARMPGRKKKRWRRGRGGEDRDEVAEEGRAAPPPRGLAAPSLLPPRHSAELPLPRLSRRSTELPPPCRPVTPAALAELPLPCRSTEHPPSCCRRASSLHLACREDKEEGEKCHVSTTSMPYGSQPAT</sequence>
<evidence type="ECO:0000313" key="2">
    <source>
        <dbReference type="EnsemblPlants" id="OMERI03G17510.1"/>
    </source>
</evidence>
<evidence type="ECO:0000313" key="3">
    <source>
        <dbReference type="Proteomes" id="UP000008021"/>
    </source>
</evidence>
<dbReference type="Gramene" id="OMERI03G17510.1">
    <property type="protein sequence ID" value="OMERI03G17510.1"/>
    <property type="gene ID" value="OMERI03G17510"/>
</dbReference>
<reference evidence="2" key="1">
    <citation type="submission" date="2015-04" db="UniProtKB">
        <authorList>
            <consortium name="EnsemblPlants"/>
        </authorList>
    </citation>
    <scope>IDENTIFICATION</scope>
</reference>
<reference evidence="2" key="2">
    <citation type="submission" date="2018-05" db="EMBL/GenBank/DDBJ databases">
        <title>OmerRS3 (Oryza meridionalis Reference Sequence Version 3).</title>
        <authorList>
            <person name="Zhang J."/>
            <person name="Kudrna D."/>
            <person name="Lee S."/>
            <person name="Talag J."/>
            <person name="Welchert J."/>
            <person name="Wing R.A."/>
        </authorList>
    </citation>
    <scope>NUCLEOTIDE SEQUENCE [LARGE SCALE GENOMIC DNA]</scope>
    <source>
        <strain evidence="2">cv. OR44</strain>
    </source>
</reference>
<keyword evidence="3" id="KW-1185">Reference proteome</keyword>
<organism evidence="2">
    <name type="scientific">Oryza meridionalis</name>
    <dbReference type="NCBI Taxonomy" id="40149"/>
    <lineage>
        <taxon>Eukaryota</taxon>
        <taxon>Viridiplantae</taxon>
        <taxon>Streptophyta</taxon>
        <taxon>Embryophyta</taxon>
        <taxon>Tracheophyta</taxon>
        <taxon>Spermatophyta</taxon>
        <taxon>Magnoliopsida</taxon>
        <taxon>Liliopsida</taxon>
        <taxon>Poales</taxon>
        <taxon>Poaceae</taxon>
        <taxon>BOP clade</taxon>
        <taxon>Oryzoideae</taxon>
        <taxon>Oryzeae</taxon>
        <taxon>Oryzinae</taxon>
        <taxon>Oryza</taxon>
    </lineage>
</organism>
<feature type="compositionally biased region" description="Polar residues" evidence="1">
    <location>
        <begin position="159"/>
        <end position="172"/>
    </location>
</feature>
<dbReference type="EnsemblPlants" id="OMERI03G17510.1">
    <property type="protein sequence ID" value="OMERI03G17510.1"/>
    <property type="gene ID" value="OMERI03G17510"/>
</dbReference>
<feature type="compositionally biased region" description="Low complexity" evidence="1">
    <location>
        <begin position="81"/>
        <end position="91"/>
    </location>
</feature>
<dbReference type="AlphaFoldDB" id="A0A0E0D1B4"/>
<proteinExistence type="predicted"/>
<dbReference type="HOGENOM" id="CLU_1557729_0_0_1"/>
<feature type="region of interest" description="Disordered" evidence="1">
    <location>
        <begin position="151"/>
        <end position="172"/>
    </location>
</feature>
<feature type="compositionally biased region" description="Basic residues" evidence="1">
    <location>
        <begin position="50"/>
        <end position="60"/>
    </location>
</feature>
<dbReference type="Proteomes" id="UP000008021">
    <property type="component" value="Chromosome 3"/>
</dbReference>
<feature type="region of interest" description="Disordered" evidence="1">
    <location>
        <begin position="1"/>
        <end position="24"/>
    </location>
</feature>